<dbReference type="EMBL" id="AYRZ02000004">
    <property type="protein sequence ID" value="PHT82963.1"/>
    <property type="molecule type" value="Genomic_DNA"/>
</dbReference>
<accession>A0A2G2ZLX3</accession>
<organism evidence="2 3">
    <name type="scientific">Capsicum annuum</name>
    <name type="common">Capsicum pepper</name>
    <dbReference type="NCBI Taxonomy" id="4072"/>
    <lineage>
        <taxon>Eukaryota</taxon>
        <taxon>Viridiplantae</taxon>
        <taxon>Streptophyta</taxon>
        <taxon>Embryophyta</taxon>
        <taxon>Tracheophyta</taxon>
        <taxon>Spermatophyta</taxon>
        <taxon>Magnoliopsida</taxon>
        <taxon>eudicotyledons</taxon>
        <taxon>Gunneridae</taxon>
        <taxon>Pentapetalae</taxon>
        <taxon>asterids</taxon>
        <taxon>lamiids</taxon>
        <taxon>Solanales</taxon>
        <taxon>Solanaceae</taxon>
        <taxon>Solanoideae</taxon>
        <taxon>Capsiceae</taxon>
        <taxon>Capsicum</taxon>
    </lineage>
</organism>
<dbReference type="SUPFAM" id="SSF53098">
    <property type="entry name" value="Ribonuclease H-like"/>
    <property type="match status" value="1"/>
</dbReference>
<dbReference type="SMR" id="A0A2G2ZLX3"/>
<evidence type="ECO:0000313" key="2">
    <source>
        <dbReference type="EMBL" id="PHT82963.1"/>
    </source>
</evidence>
<dbReference type="STRING" id="4072.A0A2G2ZLX3"/>
<dbReference type="GO" id="GO:0004523">
    <property type="term" value="F:RNA-DNA hybrid ribonuclease activity"/>
    <property type="evidence" value="ECO:0007669"/>
    <property type="project" value="InterPro"/>
</dbReference>
<dbReference type="Gramene" id="PHT82963">
    <property type="protein sequence ID" value="PHT82963"/>
    <property type="gene ID" value="T459_11406"/>
</dbReference>
<dbReference type="InterPro" id="IPR002156">
    <property type="entry name" value="RNaseH_domain"/>
</dbReference>
<dbReference type="Gene3D" id="3.30.420.10">
    <property type="entry name" value="Ribonuclease H-like superfamily/Ribonuclease H"/>
    <property type="match status" value="1"/>
</dbReference>
<dbReference type="GO" id="GO:0003676">
    <property type="term" value="F:nucleic acid binding"/>
    <property type="evidence" value="ECO:0007669"/>
    <property type="project" value="InterPro"/>
</dbReference>
<sequence>MGHAKYQSVSTVVKWNYPGPGYVKLNCDGCSKDNTGPCGGRGIIGDDKGHFVNLYNVTTRYKTNNMAETVALSIGIEWCIQQGSRKLKLNVTPN</sequence>
<dbReference type="Proteomes" id="UP000222542">
    <property type="component" value="Unassembled WGS sequence"/>
</dbReference>
<dbReference type="InterPro" id="IPR012337">
    <property type="entry name" value="RNaseH-like_sf"/>
</dbReference>
<comment type="caution">
    <text evidence="2">The sequence shown here is derived from an EMBL/GenBank/DDBJ whole genome shotgun (WGS) entry which is preliminary data.</text>
</comment>
<feature type="domain" description="RNase H type-1" evidence="1">
    <location>
        <begin position="26"/>
        <end position="89"/>
    </location>
</feature>
<reference evidence="2 3" key="1">
    <citation type="journal article" date="2014" name="Nat. Genet.">
        <title>Genome sequence of the hot pepper provides insights into the evolution of pungency in Capsicum species.</title>
        <authorList>
            <person name="Kim S."/>
            <person name="Park M."/>
            <person name="Yeom S.I."/>
            <person name="Kim Y.M."/>
            <person name="Lee J.M."/>
            <person name="Lee H.A."/>
            <person name="Seo E."/>
            <person name="Choi J."/>
            <person name="Cheong K."/>
            <person name="Kim K.T."/>
            <person name="Jung K."/>
            <person name="Lee G.W."/>
            <person name="Oh S.K."/>
            <person name="Bae C."/>
            <person name="Kim S.B."/>
            <person name="Lee H.Y."/>
            <person name="Kim S.Y."/>
            <person name="Kim M.S."/>
            <person name="Kang B.C."/>
            <person name="Jo Y.D."/>
            <person name="Yang H.B."/>
            <person name="Jeong H.J."/>
            <person name="Kang W.H."/>
            <person name="Kwon J.K."/>
            <person name="Shin C."/>
            <person name="Lim J.Y."/>
            <person name="Park J.H."/>
            <person name="Huh J.H."/>
            <person name="Kim J.S."/>
            <person name="Kim B.D."/>
            <person name="Cohen O."/>
            <person name="Paran I."/>
            <person name="Suh M.C."/>
            <person name="Lee S.B."/>
            <person name="Kim Y.K."/>
            <person name="Shin Y."/>
            <person name="Noh S.J."/>
            <person name="Park J."/>
            <person name="Seo Y.S."/>
            <person name="Kwon S.Y."/>
            <person name="Kim H.A."/>
            <person name="Park J.M."/>
            <person name="Kim H.J."/>
            <person name="Choi S.B."/>
            <person name="Bosland P.W."/>
            <person name="Reeves G."/>
            <person name="Jo S.H."/>
            <person name="Lee B.W."/>
            <person name="Cho H.T."/>
            <person name="Choi H.S."/>
            <person name="Lee M.S."/>
            <person name="Yu Y."/>
            <person name="Do Choi Y."/>
            <person name="Park B.S."/>
            <person name="van Deynze A."/>
            <person name="Ashrafi H."/>
            <person name="Hill T."/>
            <person name="Kim W.T."/>
            <person name="Pai H.S."/>
            <person name="Ahn H.K."/>
            <person name="Yeam I."/>
            <person name="Giovannoni J.J."/>
            <person name="Rose J.K."/>
            <person name="Sorensen I."/>
            <person name="Lee S.J."/>
            <person name="Kim R.W."/>
            <person name="Choi I.Y."/>
            <person name="Choi B.S."/>
            <person name="Lim J.S."/>
            <person name="Lee Y.H."/>
            <person name="Choi D."/>
        </authorList>
    </citation>
    <scope>NUCLEOTIDE SEQUENCE [LARGE SCALE GENOMIC DNA]</scope>
    <source>
        <strain evidence="3">cv. CM334</strain>
    </source>
</reference>
<dbReference type="InterPro" id="IPR053151">
    <property type="entry name" value="RNase_H-like"/>
</dbReference>
<evidence type="ECO:0000259" key="1">
    <source>
        <dbReference type="Pfam" id="PF13456"/>
    </source>
</evidence>
<proteinExistence type="predicted"/>
<dbReference type="CDD" id="cd06222">
    <property type="entry name" value="RNase_H_like"/>
    <property type="match status" value="1"/>
</dbReference>
<keyword evidence="3" id="KW-1185">Reference proteome</keyword>
<dbReference type="PANTHER" id="PTHR47723">
    <property type="entry name" value="OS05G0353850 PROTEIN"/>
    <property type="match status" value="1"/>
</dbReference>
<dbReference type="PANTHER" id="PTHR47723:SF19">
    <property type="entry name" value="POLYNUCLEOTIDYL TRANSFERASE, RIBONUCLEASE H-LIKE SUPERFAMILY PROTEIN"/>
    <property type="match status" value="1"/>
</dbReference>
<gene>
    <name evidence="2" type="ORF">T459_11406</name>
</gene>
<dbReference type="Pfam" id="PF13456">
    <property type="entry name" value="RVT_3"/>
    <property type="match status" value="1"/>
</dbReference>
<dbReference type="AlphaFoldDB" id="A0A2G2ZLX3"/>
<reference evidence="2 3" key="2">
    <citation type="journal article" date="2017" name="Genome Biol.">
        <title>New reference genome sequences of hot pepper reveal the massive evolution of plant disease-resistance genes by retroduplication.</title>
        <authorList>
            <person name="Kim S."/>
            <person name="Park J."/>
            <person name="Yeom S.I."/>
            <person name="Kim Y.M."/>
            <person name="Seo E."/>
            <person name="Kim K.T."/>
            <person name="Kim M.S."/>
            <person name="Lee J.M."/>
            <person name="Cheong K."/>
            <person name="Shin H.S."/>
            <person name="Kim S.B."/>
            <person name="Han K."/>
            <person name="Lee J."/>
            <person name="Park M."/>
            <person name="Lee H.A."/>
            <person name="Lee H.Y."/>
            <person name="Lee Y."/>
            <person name="Oh S."/>
            <person name="Lee J.H."/>
            <person name="Choi E."/>
            <person name="Choi E."/>
            <person name="Lee S.E."/>
            <person name="Jeon J."/>
            <person name="Kim H."/>
            <person name="Choi G."/>
            <person name="Song H."/>
            <person name="Lee J."/>
            <person name="Lee S.C."/>
            <person name="Kwon J.K."/>
            <person name="Lee H.Y."/>
            <person name="Koo N."/>
            <person name="Hong Y."/>
            <person name="Kim R.W."/>
            <person name="Kang W.H."/>
            <person name="Huh J.H."/>
            <person name="Kang B.C."/>
            <person name="Yang T.J."/>
            <person name="Lee Y.H."/>
            <person name="Bennetzen J.L."/>
            <person name="Choi D."/>
        </authorList>
    </citation>
    <scope>NUCLEOTIDE SEQUENCE [LARGE SCALE GENOMIC DNA]</scope>
    <source>
        <strain evidence="3">cv. CM334</strain>
    </source>
</reference>
<protein>
    <recommendedName>
        <fullName evidence="1">RNase H type-1 domain-containing protein</fullName>
    </recommendedName>
</protein>
<evidence type="ECO:0000313" key="3">
    <source>
        <dbReference type="Proteomes" id="UP000222542"/>
    </source>
</evidence>
<dbReference type="OMA" id="GMETNIM"/>
<dbReference type="InterPro" id="IPR036397">
    <property type="entry name" value="RNaseH_sf"/>
</dbReference>
<name>A0A2G2ZLX3_CAPAN</name>
<dbReference type="InterPro" id="IPR044730">
    <property type="entry name" value="RNase_H-like_dom_plant"/>
</dbReference>